<dbReference type="AlphaFoldDB" id="A0A5A8CSA1"/>
<evidence type="ECO:0000313" key="2">
    <source>
        <dbReference type="Proteomes" id="UP000323011"/>
    </source>
</evidence>
<dbReference type="Gene3D" id="3.90.190.10">
    <property type="entry name" value="Protein tyrosine phosphatase superfamily"/>
    <property type="match status" value="2"/>
</dbReference>
<gene>
    <name evidence="1" type="ORF">FNF29_01525</name>
</gene>
<dbReference type="InterPro" id="IPR029021">
    <property type="entry name" value="Prot-tyrosine_phosphatase-like"/>
</dbReference>
<accession>A0A5A8CSA1</accession>
<reference evidence="1 2" key="1">
    <citation type="submission" date="2019-07" db="EMBL/GenBank/DDBJ databases">
        <title>Genomes of Cafeteria roenbergensis.</title>
        <authorList>
            <person name="Fischer M.G."/>
            <person name="Hackl T."/>
            <person name="Roman M."/>
        </authorList>
    </citation>
    <scope>NUCLEOTIDE SEQUENCE [LARGE SCALE GENOMIC DNA]</scope>
    <source>
        <strain evidence="1 2">BVI</strain>
    </source>
</reference>
<comment type="caution">
    <text evidence="1">The sequence shown here is derived from an EMBL/GenBank/DDBJ whole genome shotgun (WGS) entry which is preliminary data.</text>
</comment>
<dbReference type="Proteomes" id="UP000323011">
    <property type="component" value="Unassembled WGS sequence"/>
</dbReference>
<keyword evidence="2" id="KW-1185">Reference proteome</keyword>
<sequence length="302" mass="31222">MAAALHPSVVSMDEAFVVGGKMTAEELRAAVEAHGIKGIVQLAEWPEPLGKDLSAAAGVGSAFSAVPAEDGFSAGAADGACKAIADAERPTLVLCASGARASAAVSIFQAREHHTTPQDAVADGIARNLRWADMAVLRHWVVTGIQAEESRRLAAVHASLRRVSEDLFAGGTMSAEELRAAVSTSGVRTVIQLVPFPEPYGESLRDALPEDVATEFVPAGPPSSEYSAEAAARAIAKVQAAAKPVLVVCVSGNRAEALADMASAEAEGLNATQLAERATAAGRVWPTRDVVAEWVKVTLPAE</sequence>
<dbReference type="EMBL" id="VLTN01000006">
    <property type="protein sequence ID" value="KAA0155608.1"/>
    <property type="molecule type" value="Genomic_DNA"/>
</dbReference>
<proteinExistence type="predicted"/>
<evidence type="ECO:0008006" key="3">
    <source>
        <dbReference type="Google" id="ProtNLM"/>
    </source>
</evidence>
<evidence type="ECO:0000313" key="1">
    <source>
        <dbReference type="EMBL" id="KAA0155608.1"/>
    </source>
</evidence>
<name>A0A5A8CSA1_CAFRO</name>
<protein>
    <recommendedName>
        <fullName evidence="3">Rhodanese domain-containing protein</fullName>
    </recommendedName>
</protein>
<organism evidence="1 2">
    <name type="scientific">Cafeteria roenbergensis</name>
    <name type="common">Marine flagellate</name>
    <dbReference type="NCBI Taxonomy" id="33653"/>
    <lineage>
        <taxon>Eukaryota</taxon>
        <taxon>Sar</taxon>
        <taxon>Stramenopiles</taxon>
        <taxon>Bigyra</taxon>
        <taxon>Opalozoa</taxon>
        <taxon>Bicosoecida</taxon>
        <taxon>Cafeteriaceae</taxon>
        <taxon>Cafeteria</taxon>
    </lineage>
</organism>